<dbReference type="InterPro" id="IPR039378">
    <property type="entry name" value="RNase_T2_prok"/>
</dbReference>
<evidence type="ECO:0000313" key="4">
    <source>
        <dbReference type="EMBL" id="API59109.1"/>
    </source>
</evidence>
<evidence type="ECO:0000313" key="5">
    <source>
        <dbReference type="Proteomes" id="UP000182063"/>
    </source>
</evidence>
<dbReference type="EMBL" id="CP018221">
    <property type="protein sequence ID" value="API59109.1"/>
    <property type="molecule type" value="Genomic_DNA"/>
</dbReference>
<sequence>MLRLLEAAALFALLPLASGAAAQTASCVVPDQIPAPETPRQADQSRIIAPVTGYLLALSWSPEFCRTHTESKRHRLQCSGEMGRFGFILHGLWPDAAGRRDPRWCRPVPLPDPATIRANLCVTPSADLLAHEWAKHGSCRFSDAPRYFRAASVMFNAVRFPDMDRLSRRNPTAGDIRRAFAARNPGLPESSVAVVANRRQWFQEVRLCLGENFRPRPCPVEDGGVADKVPVSIWRGQ</sequence>
<dbReference type="KEGG" id="sphj:BSL82_07135"/>
<dbReference type="PANTHER" id="PTHR11240">
    <property type="entry name" value="RIBONUCLEASE T2"/>
    <property type="match status" value="1"/>
</dbReference>
<evidence type="ECO:0000256" key="3">
    <source>
        <dbReference type="SAM" id="SignalP"/>
    </source>
</evidence>
<dbReference type="GO" id="GO:0033897">
    <property type="term" value="F:ribonuclease T2 activity"/>
    <property type="evidence" value="ECO:0007669"/>
    <property type="project" value="InterPro"/>
</dbReference>
<dbReference type="CDD" id="cd01062">
    <property type="entry name" value="RNase_T2_prok"/>
    <property type="match status" value="1"/>
</dbReference>
<evidence type="ECO:0000256" key="2">
    <source>
        <dbReference type="RuleBase" id="RU004328"/>
    </source>
</evidence>
<protein>
    <submittedName>
        <fullName evidence="4">Uncharacterized protein</fullName>
    </submittedName>
</protein>
<keyword evidence="3" id="KW-0732">Signal</keyword>
<dbReference type="InterPro" id="IPR018188">
    <property type="entry name" value="RNase_T2_His_AS_1"/>
</dbReference>
<dbReference type="Pfam" id="PF00445">
    <property type="entry name" value="Ribonuclease_T2"/>
    <property type="match status" value="1"/>
</dbReference>
<dbReference type="InterPro" id="IPR001568">
    <property type="entry name" value="RNase_T2-like"/>
</dbReference>
<gene>
    <name evidence="4" type="ORF">BSL82_07135</name>
</gene>
<dbReference type="PROSITE" id="PS00530">
    <property type="entry name" value="RNASE_T2_1"/>
    <property type="match status" value="1"/>
</dbReference>
<dbReference type="InterPro" id="IPR036430">
    <property type="entry name" value="RNase_T2-like_sf"/>
</dbReference>
<dbReference type="PANTHER" id="PTHR11240:SF22">
    <property type="entry name" value="RIBONUCLEASE T2"/>
    <property type="match status" value="1"/>
</dbReference>
<dbReference type="GO" id="GO:0003723">
    <property type="term" value="F:RNA binding"/>
    <property type="evidence" value="ECO:0007669"/>
    <property type="project" value="InterPro"/>
</dbReference>
<name>A0A1L3ZU42_9SPHN</name>
<dbReference type="Proteomes" id="UP000182063">
    <property type="component" value="Chromosome"/>
</dbReference>
<reference evidence="5" key="1">
    <citation type="submission" date="2016-11" db="EMBL/GenBank/DDBJ databases">
        <title>Complete Genome Sequence of alachlor-degrading Sphingomonas sp. strain JJ-A5.</title>
        <authorList>
            <person name="Lee H."/>
            <person name="Ka J.-O."/>
        </authorList>
    </citation>
    <scope>NUCLEOTIDE SEQUENCE [LARGE SCALE GENOMIC DNA]</scope>
    <source>
        <strain evidence="5">JJ-A5</strain>
    </source>
</reference>
<organism evidence="4 5">
    <name type="scientific">Tardibacter chloracetimidivorans</name>
    <dbReference type="NCBI Taxonomy" id="1921510"/>
    <lineage>
        <taxon>Bacteria</taxon>
        <taxon>Pseudomonadati</taxon>
        <taxon>Pseudomonadota</taxon>
        <taxon>Alphaproteobacteria</taxon>
        <taxon>Sphingomonadales</taxon>
        <taxon>Sphingomonadaceae</taxon>
        <taxon>Tardibacter</taxon>
    </lineage>
</organism>
<feature type="signal peptide" evidence="3">
    <location>
        <begin position="1"/>
        <end position="22"/>
    </location>
</feature>
<evidence type="ECO:0000256" key="1">
    <source>
        <dbReference type="ARBA" id="ARBA00007469"/>
    </source>
</evidence>
<dbReference type="PROSITE" id="PS00531">
    <property type="entry name" value="RNASE_T2_2"/>
    <property type="match status" value="1"/>
</dbReference>
<dbReference type="Gene3D" id="3.90.730.10">
    <property type="entry name" value="Ribonuclease T2-like"/>
    <property type="match status" value="1"/>
</dbReference>
<accession>A0A1L3ZU42</accession>
<keyword evidence="5" id="KW-1185">Reference proteome</keyword>
<feature type="chain" id="PRO_5012521230" evidence="3">
    <location>
        <begin position="23"/>
        <end position="237"/>
    </location>
</feature>
<proteinExistence type="inferred from homology"/>
<dbReference type="STRING" id="1921510.BSL82_07135"/>
<dbReference type="AlphaFoldDB" id="A0A1L3ZU42"/>
<dbReference type="SUPFAM" id="SSF55895">
    <property type="entry name" value="Ribonuclease Rh-like"/>
    <property type="match status" value="1"/>
</dbReference>
<dbReference type="InterPro" id="IPR033130">
    <property type="entry name" value="RNase_T2_His_AS_2"/>
</dbReference>
<comment type="similarity">
    <text evidence="1 2">Belongs to the RNase T2 family.</text>
</comment>
<dbReference type="GO" id="GO:0006401">
    <property type="term" value="P:RNA catabolic process"/>
    <property type="evidence" value="ECO:0007669"/>
    <property type="project" value="UniProtKB-ARBA"/>
</dbReference>